<name>A0A5E4VY91_9BURK</name>
<feature type="transmembrane region" description="Helical" evidence="1">
    <location>
        <begin position="55"/>
        <end position="79"/>
    </location>
</feature>
<sequence length="156" mass="16369">MAMGTVPCVTVLSLRNGAGGGGDELFNIEGLPSPDEMRSHNRAGRRASSGCNRSAWVDGWAAVALTTFGLTSLAGAVYITAFGDTFDEKTTNATTNEHLRYIVGGTVAGVSAILIAVGLKHACRCVRARRGEPTGMPEWPTPHIPPVLRSATNDCI</sequence>
<feature type="transmembrane region" description="Helical" evidence="1">
    <location>
        <begin position="99"/>
        <end position="119"/>
    </location>
</feature>
<dbReference type="GeneID" id="300404990"/>
<dbReference type="Proteomes" id="UP000366945">
    <property type="component" value="Unassembled WGS sequence"/>
</dbReference>
<keyword evidence="3" id="KW-1185">Reference proteome</keyword>
<keyword evidence="1" id="KW-0812">Transmembrane</keyword>
<reference evidence="2 3" key="1">
    <citation type="submission" date="2019-08" db="EMBL/GenBank/DDBJ databases">
        <authorList>
            <person name="Peeters C."/>
        </authorList>
    </citation>
    <scope>NUCLEOTIDE SEQUENCE [LARGE SCALE GENOMIC DNA]</scope>
    <source>
        <strain evidence="2 3">LMG 31114</strain>
    </source>
</reference>
<proteinExistence type="predicted"/>
<evidence type="ECO:0000256" key="1">
    <source>
        <dbReference type="SAM" id="Phobius"/>
    </source>
</evidence>
<dbReference type="AlphaFoldDB" id="A0A5E4VY91"/>
<protein>
    <submittedName>
        <fullName evidence="2">Uncharacterized protein</fullName>
    </submittedName>
</protein>
<keyword evidence="1" id="KW-1133">Transmembrane helix</keyword>
<gene>
    <name evidence="2" type="ORF">PPN31114_02974</name>
</gene>
<evidence type="ECO:0000313" key="2">
    <source>
        <dbReference type="EMBL" id="VVE17392.1"/>
    </source>
</evidence>
<dbReference type="OrthoDB" id="9985188at2"/>
<dbReference type="EMBL" id="CABPSK010000002">
    <property type="protein sequence ID" value="VVE17392.1"/>
    <property type="molecule type" value="Genomic_DNA"/>
</dbReference>
<dbReference type="RefSeq" id="WP_150680188.1">
    <property type="nucleotide sequence ID" value="NZ_CABPSK010000002.1"/>
</dbReference>
<keyword evidence="1" id="KW-0472">Membrane</keyword>
<evidence type="ECO:0000313" key="3">
    <source>
        <dbReference type="Proteomes" id="UP000366945"/>
    </source>
</evidence>
<accession>A0A5E4VY91</accession>
<organism evidence="2 3">
    <name type="scientific">Pandoraea pneumonica</name>
    <dbReference type="NCBI Taxonomy" id="2508299"/>
    <lineage>
        <taxon>Bacteria</taxon>
        <taxon>Pseudomonadati</taxon>
        <taxon>Pseudomonadota</taxon>
        <taxon>Betaproteobacteria</taxon>
        <taxon>Burkholderiales</taxon>
        <taxon>Burkholderiaceae</taxon>
        <taxon>Pandoraea</taxon>
    </lineage>
</organism>